<dbReference type="Proteomes" id="UP001371456">
    <property type="component" value="Unassembled WGS sequence"/>
</dbReference>
<proteinExistence type="predicted"/>
<dbReference type="EMBL" id="JBANQN010000011">
    <property type="protein sequence ID" value="KAK6775717.1"/>
    <property type="molecule type" value="Genomic_DNA"/>
</dbReference>
<dbReference type="InterPro" id="IPR027417">
    <property type="entry name" value="P-loop_NTPase"/>
</dbReference>
<evidence type="ECO:0000313" key="2">
    <source>
        <dbReference type="EMBL" id="KAK6775717.1"/>
    </source>
</evidence>
<accession>A0AAN8SWX1</accession>
<dbReference type="AlphaFoldDB" id="A0AAN8SWX1"/>
<organism evidence="2 3">
    <name type="scientific">Solanum bulbocastanum</name>
    <name type="common">Wild potato</name>
    <dbReference type="NCBI Taxonomy" id="147425"/>
    <lineage>
        <taxon>Eukaryota</taxon>
        <taxon>Viridiplantae</taxon>
        <taxon>Streptophyta</taxon>
        <taxon>Embryophyta</taxon>
        <taxon>Tracheophyta</taxon>
        <taxon>Spermatophyta</taxon>
        <taxon>Magnoliopsida</taxon>
        <taxon>eudicotyledons</taxon>
        <taxon>Gunneridae</taxon>
        <taxon>Pentapetalae</taxon>
        <taxon>asterids</taxon>
        <taxon>lamiids</taxon>
        <taxon>Solanales</taxon>
        <taxon>Solanaceae</taxon>
        <taxon>Solanoideae</taxon>
        <taxon>Solaneae</taxon>
        <taxon>Solanum</taxon>
    </lineage>
</organism>
<dbReference type="InterPro" id="IPR002182">
    <property type="entry name" value="NB-ARC"/>
</dbReference>
<name>A0AAN8SWX1_SOLBU</name>
<dbReference type="SUPFAM" id="SSF52540">
    <property type="entry name" value="P-loop containing nucleoside triphosphate hydrolases"/>
    <property type="match status" value="1"/>
</dbReference>
<dbReference type="PANTHER" id="PTHR19338:SF73">
    <property type="entry name" value="DISEASE RESISTANCE PROTEIN RGA2-LIKE"/>
    <property type="match status" value="1"/>
</dbReference>
<feature type="domain" description="NB-ARC" evidence="1">
    <location>
        <begin position="175"/>
        <end position="215"/>
    </location>
</feature>
<gene>
    <name evidence="2" type="ORF">RDI58_026718</name>
</gene>
<sequence length="262" mass="29819">MASVVTVNYALTQSINLVMEFLLIFLTDIPKSFIHSGKLNDMLAHIRVLTKKISILVSKLLEESSENNINKADFSAPDFLQEIERMKGEDIRQIFLKAPESSQLRFPMDDGFFFMNILLRHLNDLLISNTYSVSLIKNEIGMVKECLEFLRSSFGKVRQILDDTSGVVKDLGHEKEESQIIDQLLDEHESELDVISIVGMPGLGKTTLANKQVTGSEEKGSEDDFAEKLRRALLDKRYLIVLDDVWDIATREMLISCFPKFK</sequence>
<feature type="domain" description="NB-ARC" evidence="1">
    <location>
        <begin position="218"/>
        <end position="260"/>
    </location>
</feature>
<evidence type="ECO:0000259" key="1">
    <source>
        <dbReference type="Pfam" id="PF00931"/>
    </source>
</evidence>
<dbReference type="Gene3D" id="3.40.50.300">
    <property type="entry name" value="P-loop containing nucleotide triphosphate hydrolases"/>
    <property type="match status" value="2"/>
</dbReference>
<protein>
    <recommendedName>
        <fullName evidence="1">NB-ARC domain-containing protein</fullName>
    </recommendedName>
</protein>
<keyword evidence="3" id="KW-1185">Reference proteome</keyword>
<reference evidence="2 3" key="1">
    <citation type="submission" date="2024-02" db="EMBL/GenBank/DDBJ databases">
        <title>de novo genome assembly of Solanum bulbocastanum strain 11H21.</title>
        <authorList>
            <person name="Hosaka A.J."/>
        </authorList>
    </citation>
    <scope>NUCLEOTIDE SEQUENCE [LARGE SCALE GENOMIC DNA]</scope>
    <source>
        <tissue evidence="2">Young leaves</tissue>
    </source>
</reference>
<dbReference type="Pfam" id="PF00931">
    <property type="entry name" value="NB-ARC"/>
    <property type="match status" value="2"/>
</dbReference>
<comment type="caution">
    <text evidence="2">The sequence shown here is derived from an EMBL/GenBank/DDBJ whole genome shotgun (WGS) entry which is preliminary data.</text>
</comment>
<evidence type="ECO:0000313" key="3">
    <source>
        <dbReference type="Proteomes" id="UP001371456"/>
    </source>
</evidence>
<dbReference type="PANTHER" id="PTHR19338">
    <property type="entry name" value="TRANSLOCASE OF INNER MITOCHONDRIAL MEMBRANE 13 HOMOLOG"/>
    <property type="match status" value="1"/>
</dbReference>
<dbReference type="GO" id="GO:0043531">
    <property type="term" value="F:ADP binding"/>
    <property type="evidence" value="ECO:0007669"/>
    <property type="project" value="InterPro"/>
</dbReference>